<dbReference type="InterPro" id="IPR003812">
    <property type="entry name" value="Fido"/>
</dbReference>
<organism evidence="2 3">
    <name type="scientific">Microbacterium bandirmense</name>
    <dbReference type="NCBI Taxonomy" id="3122050"/>
    <lineage>
        <taxon>Bacteria</taxon>
        <taxon>Bacillati</taxon>
        <taxon>Actinomycetota</taxon>
        <taxon>Actinomycetes</taxon>
        <taxon>Micrococcales</taxon>
        <taxon>Microbacteriaceae</taxon>
        <taxon>Microbacterium</taxon>
    </lineage>
</organism>
<accession>A0ABU8LFG7</accession>
<sequence length="130" mass="14108">MPDLIGFSRRTDVSVLVQAAIAHAQFETIHPFPDGNGRTGRGFLQSMLRRGRLTRNVAVSVSAGLLHKLADSFDALEDYRQGNPESIVRAVAEAAFAAVGNGRRLVPDIQTIAQRWDTMPPPAATRPCTV</sequence>
<protein>
    <submittedName>
        <fullName evidence="2">Fic family protein</fullName>
    </submittedName>
</protein>
<dbReference type="Pfam" id="PF02661">
    <property type="entry name" value="Fic"/>
    <property type="match status" value="1"/>
</dbReference>
<dbReference type="RefSeq" id="WP_337333032.1">
    <property type="nucleotide sequence ID" value="NZ_JBBDGM010000013.1"/>
</dbReference>
<dbReference type="EMBL" id="JBBDGM010000013">
    <property type="protein sequence ID" value="MEJ1089387.1"/>
    <property type="molecule type" value="Genomic_DNA"/>
</dbReference>
<dbReference type="PANTHER" id="PTHR13504">
    <property type="entry name" value="FIDO DOMAIN-CONTAINING PROTEIN DDB_G0283145"/>
    <property type="match status" value="1"/>
</dbReference>
<dbReference type="SUPFAM" id="SSF140931">
    <property type="entry name" value="Fic-like"/>
    <property type="match status" value="1"/>
</dbReference>
<dbReference type="Gene3D" id="1.10.3290.10">
    <property type="entry name" value="Fido-like domain"/>
    <property type="match status" value="1"/>
</dbReference>
<gene>
    <name evidence="2" type="ORF">WDU99_13785</name>
</gene>
<proteinExistence type="predicted"/>
<feature type="domain" description="Fido" evidence="1">
    <location>
        <begin position="1"/>
        <end position="93"/>
    </location>
</feature>
<dbReference type="InterPro" id="IPR040198">
    <property type="entry name" value="Fido_containing"/>
</dbReference>
<evidence type="ECO:0000313" key="2">
    <source>
        <dbReference type="EMBL" id="MEJ1089387.1"/>
    </source>
</evidence>
<dbReference type="PROSITE" id="PS51459">
    <property type="entry name" value="FIDO"/>
    <property type="match status" value="1"/>
</dbReference>
<dbReference type="Proteomes" id="UP001371224">
    <property type="component" value="Unassembled WGS sequence"/>
</dbReference>
<comment type="caution">
    <text evidence="2">The sequence shown here is derived from an EMBL/GenBank/DDBJ whole genome shotgun (WGS) entry which is preliminary data.</text>
</comment>
<keyword evidence="3" id="KW-1185">Reference proteome</keyword>
<dbReference type="InterPro" id="IPR036597">
    <property type="entry name" value="Fido-like_dom_sf"/>
</dbReference>
<name>A0ABU8LFG7_9MICO</name>
<dbReference type="PANTHER" id="PTHR13504:SF38">
    <property type="entry name" value="FIDO DOMAIN-CONTAINING PROTEIN"/>
    <property type="match status" value="1"/>
</dbReference>
<evidence type="ECO:0000259" key="1">
    <source>
        <dbReference type="PROSITE" id="PS51459"/>
    </source>
</evidence>
<reference evidence="2 3" key="1">
    <citation type="submission" date="2024-02" db="EMBL/GenBank/DDBJ databases">
        <authorList>
            <person name="Saticioglu I.B."/>
        </authorList>
    </citation>
    <scope>NUCLEOTIDE SEQUENCE [LARGE SCALE GENOMIC DNA]</scope>
    <source>
        <strain evidence="2 3">Mu-80</strain>
    </source>
</reference>
<evidence type="ECO:0000313" key="3">
    <source>
        <dbReference type="Proteomes" id="UP001371224"/>
    </source>
</evidence>